<protein>
    <recommendedName>
        <fullName evidence="10">AAA+ ATPase domain-containing protein</fullName>
    </recommendedName>
</protein>
<reference evidence="11" key="1">
    <citation type="submission" date="2014-05" db="EMBL/GenBank/DDBJ databases">
        <authorList>
            <person name="Chronopoulou M."/>
        </authorList>
    </citation>
    <scope>NUCLEOTIDE SEQUENCE</scope>
    <source>
        <tissue evidence="11">Whole organism</tissue>
    </source>
</reference>
<dbReference type="SUPFAM" id="SSF52540">
    <property type="entry name" value="P-loop containing nucleoside triphosphate hydrolases"/>
    <property type="match status" value="1"/>
</dbReference>
<dbReference type="InterPro" id="IPR047854">
    <property type="entry name" value="RFC_lid"/>
</dbReference>
<dbReference type="GeneID" id="121124761"/>
<dbReference type="InterPro" id="IPR003959">
    <property type="entry name" value="ATPase_AAA_core"/>
</dbReference>
<evidence type="ECO:0000256" key="7">
    <source>
        <dbReference type="ARBA" id="ARBA00023306"/>
    </source>
</evidence>
<dbReference type="PANTHER" id="PTHR46765:SF1">
    <property type="entry name" value="P-LOOP CONTAINING NUCLEOSIDE TRIPHOSPHATE HYDROLASES SUPERFAMILY PROTEIN"/>
    <property type="match status" value="1"/>
</dbReference>
<dbReference type="GO" id="GO:0005524">
    <property type="term" value="F:ATP binding"/>
    <property type="evidence" value="ECO:0007669"/>
    <property type="project" value="UniProtKB-KW"/>
</dbReference>
<dbReference type="CDD" id="cd00009">
    <property type="entry name" value="AAA"/>
    <property type="match status" value="1"/>
</dbReference>
<keyword evidence="4" id="KW-0067">ATP-binding</keyword>
<dbReference type="RefSeq" id="XP_040575885.1">
    <property type="nucleotide sequence ID" value="XM_040719951.2"/>
</dbReference>
<dbReference type="SMART" id="SM00382">
    <property type="entry name" value="AAA"/>
    <property type="match status" value="1"/>
</dbReference>
<dbReference type="InterPro" id="IPR003593">
    <property type="entry name" value="AAA+_ATPase"/>
</dbReference>
<dbReference type="GO" id="GO:0005634">
    <property type="term" value="C:nucleus"/>
    <property type="evidence" value="ECO:0007669"/>
    <property type="project" value="UniProtKB-SubCell"/>
</dbReference>
<feature type="region of interest" description="Disordered" evidence="9">
    <location>
        <begin position="663"/>
        <end position="695"/>
    </location>
</feature>
<evidence type="ECO:0000256" key="5">
    <source>
        <dbReference type="ARBA" id="ARBA00023125"/>
    </source>
</evidence>
<evidence type="ECO:0000256" key="9">
    <source>
        <dbReference type="SAM" id="MobiDB-lite"/>
    </source>
</evidence>
<feature type="domain" description="AAA+ ATPase" evidence="10">
    <location>
        <begin position="209"/>
        <end position="347"/>
    </location>
</feature>
<dbReference type="PANTHER" id="PTHR46765">
    <property type="entry name" value="P-LOOP CONTAINING NUCLEOSIDE TRIPHOSPHATE HYDROLASES SUPERFAMILY PROTEIN"/>
    <property type="match status" value="1"/>
</dbReference>
<proteinExistence type="inferred from homology"/>
<evidence type="ECO:0000259" key="10">
    <source>
        <dbReference type="SMART" id="SM00382"/>
    </source>
</evidence>
<evidence type="ECO:0000256" key="8">
    <source>
        <dbReference type="ARBA" id="ARBA00043975"/>
    </source>
</evidence>
<dbReference type="CDD" id="cd18140">
    <property type="entry name" value="HLD_clamp_RFC"/>
    <property type="match status" value="1"/>
</dbReference>
<dbReference type="GO" id="GO:0003677">
    <property type="term" value="F:DNA binding"/>
    <property type="evidence" value="ECO:0007669"/>
    <property type="project" value="UniProtKB-KW"/>
</dbReference>
<organism evidence="11">
    <name type="scientific">Lepeophtheirus salmonis</name>
    <name type="common">Salmon louse</name>
    <name type="synonym">Caligus salmonis</name>
    <dbReference type="NCBI Taxonomy" id="72036"/>
    <lineage>
        <taxon>Eukaryota</taxon>
        <taxon>Metazoa</taxon>
        <taxon>Ecdysozoa</taxon>
        <taxon>Arthropoda</taxon>
        <taxon>Crustacea</taxon>
        <taxon>Multicrustacea</taxon>
        <taxon>Hexanauplia</taxon>
        <taxon>Copepoda</taxon>
        <taxon>Siphonostomatoida</taxon>
        <taxon>Caligidae</taxon>
        <taxon>Lepeophtheirus</taxon>
    </lineage>
</organism>
<dbReference type="OrthoDB" id="2195431at2759"/>
<keyword evidence="5" id="KW-0238">DNA-binding</keyword>
<dbReference type="Gene3D" id="1.10.8.60">
    <property type="match status" value="1"/>
</dbReference>
<keyword evidence="7" id="KW-0131">Cell cycle</keyword>
<keyword evidence="6" id="KW-0539">Nucleus</keyword>
<evidence type="ECO:0000313" key="11">
    <source>
        <dbReference type="EMBL" id="CDW45744.1"/>
    </source>
</evidence>
<keyword evidence="2" id="KW-0235">DNA replication</keyword>
<evidence type="ECO:0000256" key="6">
    <source>
        <dbReference type="ARBA" id="ARBA00023242"/>
    </source>
</evidence>
<name>A0A0K2V5G5_LEPSM</name>
<dbReference type="AlphaFoldDB" id="A0A0K2V5G5"/>
<dbReference type="InterPro" id="IPR053016">
    <property type="entry name" value="CTF18-RFC_complex"/>
</dbReference>
<dbReference type="CTD" id="44637"/>
<dbReference type="Pfam" id="PF00004">
    <property type="entry name" value="AAA"/>
    <property type="match status" value="1"/>
</dbReference>
<comment type="subcellular location">
    <subcellularLocation>
        <location evidence="1">Nucleus</location>
    </subcellularLocation>
</comment>
<dbReference type="InterPro" id="IPR027417">
    <property type="entry name" value="P-loop_NTPase"/>
</dbReference>
<evidence type="ECO:0000256" key="3">
    <source>
        <dbReference type="ARBA" id="ARBA00022741"/>
    </source>
</evidence>
<dbReference type="EMBL" id="HACA01028383">
    <property type="protein sequence ID" value="CDW45744.1"/>
    <property type="molecule type" value="Transcribed_RNA"/>
</dbReference>
<dbReference type="GO" id="GO:0016887">
    <property type="term" value="F:ATP hydrolysis activity"/>
    <property type="evidence" value="ECO:0007669"/>
    <property type="project" value="InterPro"/>
</dbReference>
<evidence type="ECO:0000256" key="1">
    <source>
        <dbReference type="ARBA" id="ARBA00004123"/>
    </source>
</evidence>
<dbReference type="GO" id="GO:0006260">
    <property type="term" value="P:DNA replication"/>
    <property type="evidence" value="ECO:0007669"/>
    <property type="project" value="UniProtKB-KW"/>
</dbReference>
<dbReference type="KEGG" id="lsm:121124761"/>
<keyword evidence="3" id="KW-0547">Nucleotide-binding</keyword>
<accession>A0A0K2V5G5</accession>
<evidence type="ECO:0000256" key="4">
    <source>
        <dbReference type="ARBA" id="ARBA00022840"/>
    </source>
</evidence>
<dbReference type="Gene3D" id="3.40.50.300">
    <property type="entry name" value="P-loop containing nucleotide triphosphate hydrolases"/>
    <property type="match status" value="1"/>
</dbReference>
<evidence type="ECO:0000256" key="2">
    <source>
        <dbReference type="ARBA" id="ARBA00022705"/>
    </source>
</evidence>
<sequence length="749" mass="86682">MEIDEIEFERMMEDEMDVMREVEAEKFKKSLFNDSSLKRKDISFPSSQEDEDEAGIPIHRPLKKSKVIIEDTNEESENVRYLNLSVDEESHSRSYYCVRLKNESLSQPSPKYIQNTHLNDRPFNEIFEMALEIKSRKSSILMERRQNPPSTSTQSQSLWVETYKPSHFMHLLSDDTINRSLLQWMKLWDKMVFNKPVKADLIDETHRPAPRIVLLHGPPGIGKTTLAHILARHAGYNPIEINSSDDRTISAFKSKVEPAIQMQSVLSVESKPNCIIIDEIDGVPAPTIKYLVDLSNDKNKSVGTLKRPIICICNDVYIPSLRPLKQISKVIMFPPISSHRLVERLKFISSKEKLYTDQSTLAVICEKTNNDIRSCLSTLQFFKARGVQRVHLKDVQSASIGMKDMNKSNFFIWEKIFELSRGGKKSSNRSEDVVDGSSKGRYSSIYQIVNGFGDYDRLMNGVFDNYLDMKFRDTRFENVSKANEWMVFFDICQRRIHQSQIYTLMSYSAFPFVGAHFALASHSKTRINFPTAQKEHLNKLNRSINLTTVCMSEMSPLIRIFISNDTLIRDILPCLFEILNPDLRSLNTQLYSPREKKVFKELISIMISYNITFTQEKSPTGQYLYRYDPSLDEVAHFPGIKHSMFSYSVQQVVSHEISIEKMRRRDKNEASTLKAPVQNKEETKKKELVKKDDEPADPVDFFNRKIPREIVEAREKDKKNNALISGVIFVFKEGYNNAVRRTVRISDFL</sequence>
<comment type="similarity">
    <text evidence="8">Belongs to the activator 1 small subunits family. CTF18 subfamily.</text>
</comment>
<feature type="compositionally biased region" description="Basic and acidic residues" evidence="9">
    <location>
        <begin position="679"/>
        <end position="693"/>
    </location>
</feature>